<comment type="caution">
    <text evidence="1">The sequence shown here is derived from an EMBL/GenBank/DDBJ whole genome shotgun (WGS) entry which is preliminary data.</text>
</comment>
<sequence length="164" mass="17744">MLFFKKKEKEEPVKELKAFVSGKVIPVTEVSDQVFSSKALGDGVAIEPIEETITAPCAGTVSMIAEDSNHAIGMTLNNGAEILMHIGLDTVNLNGEGFHVFVKVGDKVNQGDKLMEFDKALIESRGLETACILVVTNADDYPDAEYISGMNAVQNETDICRFSS</sequence>
<keyword evidence="1" id="KW-0813">Transport</keyword>
<evidence type="ECO:0000313" key="2">
    <source>
        <dbReference type="Proteomes" id="UP000304953"/>
    </source>
</evidence>
<keyword evidence="2" id="KW-1185">Reference proteome</keyword>
<organism evidence="1 2">
    <name type="scientific">Petralouisia muris</name>
    <dbReference type="NCBI Taxonomy" id="3032872"/>
    <lineage>
        <taxon>Bacteria</taxon>
        <taxon>Bacillati</taxon>
        <taxon>Bacillota</taxon>
        <taxon>Clostridia</taxon>
        <taxon>Lachnospirales</taxon>
        <taxon>Lachnospiraceae</taxon>
        <taxon>Petralouisia</taxon>
    </lineage>
</organism>
<gene>
    <name evidence="1" type="ORF">E5329_18020</name>
</gene>
<keyword evidence="1" id="KW-0762">Sugar transport</keyword>
<accession>A0AC61RTN9</accession>
<name>A0AC61RTN9_9FIRM</name>
<evidence type="ECO:0000313" key="1">
    <source>
        <dbReference type="EMBL" id="TGY93568.1"/>
    </source>
</evidence>
<proteinExistence type="predicted"/>
<dbReference type="EMBL" id="SRYA01000041">
    <property type="protein sequence ID" value="TGY93568.1"/>
    <property type="molecule type" value="Genomic_DNA"/>
</dbReference>
<protein>
    <submittedName>
        <fullName evidence="1">PTS glucose transporter subunit IIA</fullName>
    </submittedName>
</protein>
<dbReference type="Proteomes" id="UP000304953">
    <property type="component" value="Unassembled WGS sequence"/>
</dbReference>
<reference evidence="1" key="1">
    <citation type="submission" date="2019-04" db="EMBL/GenBank/DDBJ databases">
        <title>Microbes associate with the intestines of laboratory mice.</title>
        <authorList>
            <person name="Navarre W."/>
            <person name="Wong E."/>
            <person name="Huang K."/>
            <person name="Tropini C."/>
            <person name="Ng K."/>
            <person name="Yu B."/>
        </authorList>
    </citation>
    <scope>NUCLEOTIDE SEQUENCE</scope>
    <source>
        <strain evidence="1">NM01_1-7b</strain>
    </source>
</reference>